<dbReference type="GO" id="GO:0019693">
    <property type="term" value="P:ribose phosphate metabolic process"/>
    <property type="evidence" value="ECO:0007669"/>
    <property type="project" value="TreeGrafter"/>
</dbReference>
<dbReference type="GO" id="GO:0006753">
    <property type="term" value="P:nucleoside phosphate metabolic process"/>
    <property type="evidence" value="ECO:0007669"/>
    <property type="project" value="TreeGrafter"/>
</dbReference>
<dbReference type="OrthoDB" id="5360793at2"/>
<comment type="cofactor">
    <cofactor evidence="1 3">
        <name>Mg(2+)</name>
        <dbReference type="ChEBI" id="CHEBI:18420"/>
    </cofactor>
</comment>
<dbReference type="InterPro" id="IPR004385">
    <property type="entry name" value="NDP_pyrophosphatase"/>
</dbReference>
<dbReference type="eggNOG" id="COG0494">
    <property type="taxonomic scope" value="Bacteria"/>
</dbReference>
<feature type="binding site" evidence="3">
    <location>
        <position position="77"/>
    </location>
    <ligand>
        <name>Mg(2+)</name>
        <dbReference type="ChEBI" id="CHEBI:18420"/>
        <label>1</label>
    </ligand>
</feature>
<dbReference type="GO" id="GO:0016818">
    <property type="term" value="F:hydrolase activity, acting on acid anhydrides, in phosphorus-containing anhydrides"/>
    <property type="evidence" value="ECO:0007669"/>
    <property type="project" value="InterPro"/>
</dbReference>
<name>B9L5J6_NAUPA</name>
<dbReference type="PANTHER" id="PTHR11839">
    <property type="entry name" value="UDP/ADP-SUGAR PYROPHOSPHATASE"/>
    <property type="match status" value="1"/>
</dbReference>
<evidence type="ECO:0000256" key="3">
    <source>
        <dbReference type="PIRSR" id="PIRSR604385-2"/>
    </source>
</evidence>
<accession>B9L5J6</accession>
<dbReference type="AlphaFoldDB" id="B9L5J6"/>
<gene>
    <name evidence="6" type="ordered locus">NAMH_1241</name>
</gene>
<evidence type="ECO:0000256" key="2">
    <source>
        <dbReference type="ARBA" id="ARBA00022801"/>
    </source>
</evidence>
<evidence type="ECO:0000256" key="4">
    <source>
        <dbReference type="PIRSR" id="PIRSR604385-3"/>
    </source>
</evidence>
<evidence type="ECO:0000313" key="7">
    <source>
        <dbReference type="Proteomes" id="UP000000448"/>
    </source>
</evidence>
<evidence type="ECO:0000259" key="5">
    <source>
        <dbReference type="PROSITE" id="PS51462"/>
    </source>
</evidence>
<keyword evidence="3" id="KW-0460">Magnesium</keyword>
<dbReference type="InterPro" id="IPR000086">
    <property type="entry name" value="NUDIX_hydrolase_dom"/>
</dbReference>
<dbReference type="GO" id="GO:0046872">
    <property type="term" value="F:metal ion binding"/>
    <property type="evidence" value="ECO:0007669"/>
    <property type="project" value="UniProtKB-KW"/>
</dbReference>
<dbReference type="SUPFAM" id="SSF55811">
    <property type="entry name" value="Nudix"/>
    <property type="match status" value="1"/>
</dbReference>
<evidence type="ECO:0000256" key="1">
    <source>
        <dbReference type="ARBA" id="ARBA00001946"/>
    </source>
</evidence>
<feature type="domain" description="Nudix hydrolase" evidence="5">
    <location>
        <begin position="36"/>
        <end position="183"/>
    </location>
</feature>
<dbReference type="PANTHER" id="PTHR11839:SF15">
    <property type="entry name" value="URIDINE DIPHOSPHATE GLUCOSE PYROPHOSPHATASE NUDT14"/>
    <property type="match status" value="1"/>
</dbReference>
<dbReference type="KEGG" id="nam:NAMH_1241"/>
<proteinExistence type="predicted"/>
<dbReference type="CDD" id="cd18887">
    <property type="entry name" value="NUDIX_UGPPase_Nudt14"/>
    <property type="match status" value="1"/>
</dbReference>
<dbReference type="RefSeq" id="WP_015902299.1">
    <property type="nucleotide sequence ID" value="NC_012115.1"/>
</dbReference>
<dbReference type="NCBIfam" id="TIGR00052">
    <property type="entry name" value="nudix-type nucleoside diphosphatase, YffH/AdpP family"/>
    <property type="match status" value="1"/>
</dbReference>
<protein>
    <recommendedName>
        <fullName evidence="5">Nudix hydrolase domain-containing protein</fullName>
    </recommendedName>
</protein>
<keyword evidence="7" id="KW-1185">Reference proteome</keyword>
<feature type="binding site" evidence="3">
    <location>
        <position position="146"/>
    </location>
    <ligand>
        <name>Mg(2+)</name>
        <dbReference type="ChEBI" id="CHEBI:18420"/>
        <label>1</label>
    </ligand>
</feature>
<dbReference type="EMBL" id="CP001279">
    <property type="protein sequence ID" value="ACM93247.1"/>
    <property type="molecule type" value="Genomic_DNA"/>
</dbReference>
<evidence type="ECO:0000313" key="6">
    <source>
        <dbReference type="EMBL" id="ACM93247.1"/>
    </source>
</evidence>
<dbReference type="Gene3D" id="3.90.79.10">
    <property type="entry name" value="Nucleoside Triphosphate Pyrophosphohydrolase"/>
    <property type="match status" value="1"/>
</dbReference>
<dbReference type="HOGENOM" id="CLU_062658_1_0_7"/>
<sequence length="191" mass="21800">MIKITKINILGKGKFLELKEVFFDYFGKKRRWEVCSSHNSVSILIYDKDLNSLIMVRQFRLPVYLKNGDGYTLELCAGLCDKDKCNIEIAKEEVLEECGYDVDVKDIKKITSTWASVGSSAANQEIFYVEVDSSMKVHEGGGIDDEDIEIVEIPSDKVYKTIFDENIVLTPGAKFAMLWWIHNKVGKLESR</sequence>
<keyword evidence="2" id="KW-0378">Hydrolase</keyword>
<dbReference type="InterPro" id="IPR015797">
    <property type="entry name" value="NUDIX_hydrolase-like_dom_sf"/>
</dbReference>
<organism evidence="6 7">
    <name type="scientific">Nautilia profundicola (strain ATCC BAA-1463 / DSM 18972 / AmH)</name>
    <dbReference type="NCBI Taxonomy" id="598659"/>
    <lineage>
        <taxon>Bacteria</taxon>
        <taxon>Pseudomonadati</taxon>
        <taxon>Campylobacterota</taxon>
        <taxon>Epsilonproteobacteria</taxon>
        <taxon>Nautiliales</taxon>
        <taxon>Nautiliaceae</taxon>
        <taxon>Nautilia</taxon>
    </lineage>
</organism>
<reference evidence="6 7" key="1">
    <citation type="journal article" date="2009" name="PLoS Genet.">
        <title>Adaptations to submarine hydrothermal environments exemplified by the genome of Nautilia profundicola.</title>
        <authorList>
            <person name="Campbell B.J."/>
            <person name="Smith J.L."/>
            <person name="Hanson T.E."/>
            <person name="Klotz M.G."/>
            <person name="Stein L.Y."/>
            <person name="Lee C.K."/>
            <person name="Wu D."/>
            <person name="Robinson J.M."/>
            <person name="Khouri H.M."/>
            <person name="Eisen J.A."/>
            <person name="Cary S.C."/>
        </authorList>
    </citation>
    <scope>NUCLEOTIDE SEQUENCE [LARGE SCALE GENOMIC DNA]</scope>
    <source>
        <strain evidence="7">ATCC BAA-1463 / DSM 18972 / AmH</strain>
    </source>
</reference>
<feature type="short sequence motif" description="Nudix box" evidence="4">
    <location>
        <begin position="78"/>
        <end position="100"/>
    </location>
</feature>
<dbReference type="PROSITE" id="PS51462">
    <property type="entry name" value="NUDIX"/>
    <property type="match status" value="1"/>
</dbReference>
<dbReference type="STRING" id="598659.NAMH_1241"/>
<keyword evidence="3" id="KW-0479">Metal-binding</keyword>
<dbReference type="Proteomes" id="UP000000448">
    <property type="component" value="Chromosome"/>
</dbReference>
<feature type="binding site" evidence="3">
    <location>
        <position position="97"/>
    </location>
    <ligand>
        <name>Mg(2+)</name>
        <dbReference type="ChEBI" id="CHEBI:18420"/>
        <label>1</label>
    </ligand>
</feature>
<feature type="binding site" evidence="3">
    <location>
        <position position="93"/>
    </location>
    <ligand>
        <name>Mg(2+)</name>
        <dbReference type="ChEBI" id="CHEBI:18420"/>
        <label>1</label>
    </ligand>
</feature>